<evidence type="ECO:0000313" key="3">
    <source>
        <dbReference type="Proteomes" id="UP000604825"/>
    </source>
</evidence>
<name>A0A811PRS2_9POAL</name>
<protein>
    <submittedName>
        <fullName evidence="2">Uncharacterized protein</fullName>
    </submittedName>
</protein>
<evidence type="ECO:0000256" key="1">
    <source>
        <dbReference type="ARBA" id="ARBA00010199"/>
    </source>
</evidence>
<dbReference type="Proteomes" id="UP000604825">
    <property type="component" value="Unassembled WGS sequence"/>
</dbReference>
<comment type="similarity">
    <text evidence="1">Belongs to the multi antimicrobial extrusion (MATE) (TC 2.A.66.1) family.</text>
</comment>
<dbReference type="PANTHER" id="PTHR11206">
    <property type="entry name" value="MULTIDRUG RESISTANCE PROTEIN"/>
    <property type="match status" value="1"/>
</dbReference>
<dbReference type="AlphaFoldDB" id="A0A811PRS2"/>
<dbReference type="OrthoDB" id="2126698at2759"/>
<dbReference type="GO" id="GO:0015297">
    <property type="term" value="F:antiporter activity"/>
    <property type="evidence" value="ECO:0007669"/>
    <property type="project" value="InterPro"/>
</dbReference>
<reference evidence="2" key="1">
    <citation type="submission" date="2020-10" db="EMBL/GenBank/DDBJ databases">
        <authorList>
            <person name="Han B."/>
            <person name="Lu T."/>
            <person name="Zhao Q."/>
            <person name="Huang X."/>
            <person name="Zhao Y."/>
        </authorList>
    </citation>
    <scope>NUCLEOTIDE SEQUENCE</scope>
</reference>
<evidence type="ECO:0000313" key="2">
    <source>
        <dbReference type="EMBL" id="CAD6245898.1"/>
    </source>
</evidence>
<sequence length="86" mass="8938">MNLTWFAKQAVTTAFLGCLGDLQLSADTLGYNFANVTGFAVLSGLCGAMEPICGQAHGASNVSLLHRTLLRATLMLLAASVPIALL</sequence>
<keyword evidence="3" id="KW-1185">Reference proteome</keyword>
<dbReference type="EMBL" id="CAJGYO010000007">
    <property type="protein sequence ID" value="CAD6245898.1"/>
    <property type="molecule type" value="Genomic_DNA"/>
</dbReference>
<dbReference type="GO" id="GO:0016020">
    <property type="term" value="C:membrane"/>
    <property type="evidence" value="ECO:0007669"/>
    <property type="project" value="InterPro"/>
</dbReference>
<dbReference type="InterPro" id="IPR002528">
    <property type="entry name" value="MATE_fam"/>
</dbReference>
<dbReference type="GO" id="GO:0042910">
    <property type="term" value="F:xenobiotic transmembrane transporter activity"/>
    <property type="evidence" value="ECO:0007669"/>
    <property type="project" value="InterPro"/>
</dbReference>
<comment type="caution">
    <text evidence="2">The sequence shown here is derived from an EMBL/GenBank/DDBJ whole genome shotgun (WGS) entry which is preliminary data.</text>
</comment>
<dbReference type="Pfam" id="PF01554">
    <property type="entry name" value="MatE"/>
    <property type="match status" value="1"/>
</dbReference>
<accession>A0A811PRS2</accession>
<proteinExistence type="inferred from homology"/>
<organism evidence="2 3">
    <name type="scientific">Miscanthus lutarioriparius</name>
    <dbReference type="NCBI Taxonomy" id="422564"/>
    <lineage>
        <taxon>Eukaryota</taxon>
        <taxon>Viridiplantae</taxon>
        <taxon>Streptophyta</taxon>
        <taxon>Embryophyta</taxon>
        <taxon>Tracheophyta</taxon>
        <taxon>Spermatophyta</taxon>
        <taxon>Magnoliopsida</taxon>
        <taxon>Liliopsida</taxon>
        <taxon>Poales</taxon>
        <taxon>Poaceae</taxon>
        <taxon>PACMAD clade</taxon>
        <taxon>Panicoideae</taxon>
        <taxon>Andropogonodae</taxon>
        <taxon>Andropogoneae</taxon>
        <taxon>Saccharinae</taxon>
        <taxon>Miscanthus</taxon>
    </lineage>
</organism>
<gene>
    <name evidence="2" type="ORF">NCGR_LOCUS30181</name>
</gene>